<dbReference type="EMBL" id="FQVG01000016">
    <property type="protein sequence ID" value="SHE78769.1"/>
    <property type="molecule type" value="Genomic_DNA"/>
</dbReference>
<dbReference type="PANTHER" id="PTHR10285">
    <property type="entry name" value="URIDINE KINASE"/>
    <property type="match status" value="1"/>
</dbReference>
<proteinExistence type="predicted"/>
<dbReference type="InterPro" id="IPR018163">
    <property type="entry name" value="Thr/Ala-tRNA-synth_IIc_edit"/>
</dbReference>
<sequence>MEKLITVKRMDTGEILKANVGSSLLDILKTGKDLKDPVVAMVDGEIEELTKKIHYDVEVLPITLKSPLGVKTYLRSLTFVLIKAVEDLFSGAEVTIEHSLNKALYGEIHYERKIEEKDIELIKKRMQEIIDADEAFEKIKVKKEEALKIFQNYGMKDKLRLLKYVNLAYINLYRCGYLYDYFYGPMVPSAGYLKLFDLKFHDPGFLLLYPQENDPTKLIKFRDVPKLAKVFKETEEWAKILDVADVGALNDKVVNKEMNELILVAEGLHEKKIAQIADKIYENKDKVKIVLIAGPSSSGKTTFSKRLSIQLRVLGLKPHPISLDDYFVDREKTPLDENGEYDFESIYALDLELFNKHLALLLDGQEVEIPTFNFIEGKREWKGHKYKMESNSILVIEGIHGLNEMLTNAIPRENKFKIYISALTQLNIDNHNRIPTTDVRLLRRIVRDNRSRGRNAEATILSWPSVRRGEEKNIFPFQEDADAMFNSTLVYEMSILKKYAEPLLLEIKKDSPAYIEAKRLLSFLQYFISVEDEDIIPKNSIIKEFIGGSCFE</sequence>
<keyword evidence="2" id="KW-0808">Transferase</keyword>
<gene>
    <name evidence="2" type="ORF">SAMN02746091_01119</name>
</gene>
<dbReference type="GO" id="GO:0016301">
    <property type="term" value="F:kinase activity"/>
    <property type="evidence" value="ECO:0007669"/>
    <property type="project" value="UniProtKB-KW"/>
</dbReference>
<dbReference type="SUPFAM" id="SSF52540">
    <property type="entry name" value="P-loop containing nucleoside triphosphate hydrolases"/>
    <property type="match status" value="1"/>
</dbReference>
<dbReference type="InterPro" id="IPR027417">
    <property type="entry name" value="P-loop_NTPase"/>
</dbReference>
<dbReference type="CDD" id="cd02028">
    <property type="entry name" value="UMPK_like"/>
    <property type="match status" value="1"/>
</dbReference>
<protein>
    <submittedName>
        <fullName evidence="2">Uridine kinase</fullName>
    </submittedName>
</protein>
<dbReference type="Proteomes" id="UP000184423">
    <property type="component" value="Unassembled WGS sequence"/>
</dbReference>
<keyword evidence="2" id="KW-0418">Kinase</keyword>
<accession>A0A1M4WC04</accession>
<organism evidence="2 3">
    <name type="scientific">Caloramator proteoclasticus DSM 10124</name>
    <dbReference type="NCBI Taxonomy" id="1121262"/>
    <lineage>
        <taxon>Bacteria</taxon>
        <taxon>Bacillati</taxon>
        <taxon>Bacillota</taxon>
        <taxon>Clostridia</taxon>
        <taxon>Eubacteriales</taxon>
        <taxon>Clostridiaceae</taxon>
        <taxon>Caloramator</taxon>
    </lineage>
</organism>
<name>A0A1M4WC04_9CLOT</name>
<feature type="domain" description="Phosphoribulokinase/uridine kinase" evidence="1">
    <location>
        <begin position="290"/>
        <end position="487"/>
    </location>
</feature>
<dbReference type="AlphaFoldDB" id="A0A1M4WC04"/>
<evidence type="ECO:0000259" key="1">
    <source>
        <dbReference type="Pfam" id="PF00485"/>
    </source>
</evidence>
<dbReference type="InterPro" id="IPR006083">
    <property type="entry name" value="PRK/URK"/>
</dbReference>
<evidence type="ECO:0000313" key="2">
    <source>
        <dbReference type="EMBL" id="SHE78769.1"/>
    </source>
</evidence>
<dbReference type="Gene3D" id="3.40.50.300">
    <property type="entry name" value="P-loop containing nucleotide triphosphate hydrolases"/>
    <property type="match status" value="1"/>
</dbReference>
<dbReference type="FunFam" id="3.40.50.300:FF:001230">
    <property type="entry name" value="Phosphoribulokinase/uridine kinase family protein"/>
    <property type="match status" value="1"/>
</dbReference>
<dbReference type="Gene3D" id="3.30.980.10">
    <property type="entry name" value="Threonyl-trna Synthetase, Chain A, domain 2"/>
    <property type="match status" value="1"/>
</dbReference>
<keyword evidence="3" id="KW-1185">Reference proteome</keyword>
<dbReference type="RefSeq" id="WP_027309231.1">
    <property type="nucleotide sequence ID" value="NZ_FQVG01000016.1"/>
</dbReference>
<reference evidence="3" key="1">
    <citation type="submission" date="2016-11" db="EMBL/GenBank/DDBJ databases">
        <authorList>
            <person name="Varghese N."/>
            <person name="Submissions S."/>
        </authorList>
    </citation>
    <scope>NUCLEOTIDE SEQUENCE [LARGE SCALE GENOMIC DNA]</scope>
    <source>
        <strain evidence="3">DSM 10124</strain>
    </source>
</reference>
<evidence type="ECO:0000313" key="3">
    <source>
        <dbReference type="Proteomes" id="UP000184423"/>
    </source>
</evidence>
<dbReference type="GO" id="GO:0005524">
    <property type="term" value="F:ATP binding"/>
    <property type="evidence" value="ECO:0007669"/>
    <property type="project" value="InterPro"/>
</dbReference>
<dbReference type="SUPFAM" id="SSF55186">
    <property type="entry name" value="ThrRS/AlaRS common domain"/>
    <property type="match status" value="1"/>
</dbReference>
<dbReference type="Pfam" id="PF00485">
    <property type="entry name" value="PRK"/>
    <property type="match status" value="1"/>
</dbReference>